<dbReference type="InterPro" id="IPR010982">
    <property type="entry name" value="Lambda_DNA-bd_dom_sf"/>
</dbReference>
<reference evidence="2" key="1">
    <citation type="submission" date="2023-01" db="EMBL/GenBank/DDBJ databases">
        <title>Genome-based studies on antimicrobial resistance profiles of Riemerella anatipestifer in China, 1994 to 2021.</title>
        <authorList>
            <person name="Yang Z."/>
            <person name="Zhu D."/>
        </authorList>
    </citation>
    <scope>NUCLEOTIDE SEQUENCE</scope>
    <source>
        <strain evidence="2">RCAD1218</strain>
    </source>
</reference>
<protein>
    <submittedName>
        <fullName evidence="2">Helix-turn-helix transcriptional regulator</fullName>
    </submittedName>
</protein>
<organism evidence="2 3">
    <name type="scientific">Riemerella anatipestifer</name>
    <name type="common">Moraxella anatipestifer</name>
    <dbReference type="NCBI Taxonomy" id="34085"/>
    <lineage>
        <taxon>Bacteria</taxon>
        <taxon>Pseudomonadati</taxon>
        <taxon>Bacteroidota</taxon>
        <taxon>Flavobacteriia</taxon>
        <taxon>Flavobacteriales</taxon>
        <taxon>Weeksellaceae</taxon>
        <taxon>Riemerella</taxon>
    </lineage>
</organism>
<accession>A0AAP6HHH6</accession>
<dbReference type="Pfam" id="PF01381">
    <property type="entry name" value="HTH_3"/>
    <property type="match status" value="1"/>
</dbReference>
<dbReference type="Proteomes" id="UP001284033">
    <property type="component" value="Unassembled WGS sequence"/>
</dbReference>
<dbReference type="GO" id="GO:0003677">
    <property type="term" value="F:DNA binding"/>
    <property type="evidence" value="ECO:0007669"/>
    <property type="project" value="InterPro"/>
</dbReference>
<proteinExistence type="predicted"/>
<evidence type="ECO:0000259" key="1">
    <source>
        <dbReference type="PROSITE" id="PS50943"/>
    </source>
</evidence>
<sequence length="59" mass="6963">MNEVEKLILISGKTAKELAVILKTKETTISRYKTNQTKITVERLKEWCRILNIDIKRLF</sequence>
<dbReference type="Gene3D" id="1.10.260.40">
    <property type="entry name" value="lambda repressor-like DNA-binding domains"/>
    <property type="match status" value="1"/>
</dbReference>
<gene>
    <name evidence="2" type="ORF">PG303_09260</name>
</gene>
<evidence type="ECO:0000313" key="2">
    <source>
        <dbReference type="EMBL" id="MDY3513400.1"/>
    </source>
</evidence>
<dbReference type="AlphaFoldDB" id="A0AAP6HHH6"/>
<dbReference type="SMART" id="SM00530">
    <property type="entry name" value="HTH_XRE"/>
    <property type="match status" value="1"/>
</dbReference>
<dbReference type="CDD" id="cd00093">
    <property type="entry name" value="HTH_XRE"/>
    <property type="match status" value="1"/>
</dbReference>
<feature type="domain" description="HTH cro/C1-type" evidence="1">
    <location>
        <begin position="12"/>
        <end position="58"/>
    </location>
</feature>
<name>A0AAP6HHH6_RIEAN</name>
<dbReference type="InterPro" id="IPR001387">
    <property type="entry name" value="Cro/C1-type_HTH"/>
</dbReference>
<evidence type="ECO:0000313" key="3">
    <source>
        <dbReference type="Proteomes" id="UP001284033"/>
    </source>
</evidence>
<dbReference type="PROSITE" id="PS50943">
    <property type="entry name" value="HTH_CROC1"/>
    <property type="match status" value="1"/>
</dbReference>
<comment type="caution">
    <text evidence="2">The sequence shown here is derived from an EMBL/GenBank/DDBJ whole genome shotgun (WGS) entry which is preliminary data.</text>
</comment>
<dbReference type="EMBL" id="JAQZHK010000008">
    <property type="protein sequence ID" value="MDY3513400.1"/>
    <property type="molecule type" value="Genomic_DNA"/>
</dbReference>
<dbReference type="SUPFAM" id="SSF47413">
    <property type="entry name" value="lambda repressor-like DNA-binding domains"/>
    <property type="match status" value="1"/>
</dbReference>